<dbReference type="GO" id="GO:0005524">
    <property type="term" value="F:ATP binding"/>
    <property type="evidence" value="ECO:0007669"/>
    <property type="project" value="UniProtKB-KW"/>
</dbReference>
<keyword evidence="5 8" id="KW-0418">Kinase</keyword>
<dbReference type="CDD" id="cd01169">
    <property type="entry name" value="HMPP_kinase"/>
    <property type="match status" value="1"/>
</dbReference>
<sequence length="266" mass="28667">MKKEFPVTLTIAGSDSGGGAGVQADLKTFSSLATFGTTVFTCLTAQNPDGVSGIYEISPDFVSAQLQAVSSYFPIKAAKTGMLYSKDIIKSVASFFYENPDIQLVLDPVMVATSGAKLLKDDAIQSLVEDLIPLSKLITPNLDEASLLLGEPINQYDQLVPMAKKLFEKFKVPVLLKGGHLPNATNAIDVLFDGKSTYEYSKAYLKEKHTHGTGCTYSAAITAMIAHGKNLSEAIGSAKEYLHLTIEDDILTGPIHHLNHFPEPIN</sequence>
<dbReference type="Proteomes" id="UP000297641">
    <property type="component" value="Unassembled WGS sequence"/>
</dbReference>
<dbReference type="PANTHER" id="PTHR20858">
    <property type="entry name" value="PHOSPHOMETHYLPYRIMIDINE KINASE"/>
    <property type="match status" value="1"/>
</dbReference>
<accession>A0A7I0HTI3</accession>
<evidence type="ECO:0000256" key="6">
    <source>
        <dbReference type="ARBA" id="ARBA00022840"/>
    </source>
</evidence>
<keyword evidence="3 8" id="KW-0808">Transferase</keyword>
<gene>
    <name evidence="8" type="primary">thiD</name>
    <name evidence="8" type="ORF">EHQ43_07730</name>
</gene>
<dbReference type="AlphaFoldDB" id="A0A7I0HTI3"/>
<evidence type="ECO:0000313" key="8">
    <source>
        <dbReference type="EMBL" id="TGL07295.1"/>
    </source>
</evidence>
<dbReference type="InterPro" id="IPR004399">
    <property type="entry name" value="HMP/HMP-P_kinase_dom"/>
</dbReference>
<dbReference type="InterPro" id="IPR013749">
    <property type="entry name" value="PM/HMP-P_kinase-1"/>
</dbReference>
<dbReference type="Gene3D" id="3.40.1190.20">
    <property type="match status" value="1"/>
</dbReference>
<proteinExistence type="predicted"/>
<dbReference type="InterPro" id="IPR029056">
    <property type="entry name" value="Ribokinase-like"/>
</dbReference>
<feature type="domain" description="Pyridoxamine kinase/Phosphomethylpyrimidine kinase" evidence="7">
    <location>
        <begin position="15"/>
        <end position="254"/>
    </location>
</feature>
<dbReference type="GO" id="GO:0008902">
    <property type="term" value="F:hydroxymethylpyrimidine kinase activity"/>
    <property type="evidence" value="ECO:0007669"/>
    <property type="project" value="UniProtKB-EC"/>
</dbReference>
<dbReference type="GO" id="GO:0005829">
    <property type="term" value="C:cytosol"/>
    <property type="evidence" value="ECO:0007669"/>
    <property type="project" value="TreeGrafter"/>
</dbReference>
<evidence type="ECO:0000313" key="9">
    <source>
        <dbReference type="Proteomes" id="UP000297641"/>
    </source>
</evidence>
<comment type="caution">
    <text evidence="8">The sequence shown here is derived from an EMBL/GenBank/DDBJ whole genome shotgun (WGS) entry which is preliminary data.</text>
</comment>
<dbReference type="FunFam" id="3.40.1190.20:FF:000003">
    <property type="entry name" value="Phosphomethylpyrimidine kinase ThiD"/>
    <property type="match status" value="1"/>
</dbReference>
<dbReference type="EMBL" id="RQFT01000007">
    <property type="protein sequence ID" value="TGL07295.1"/>
    <property type="molecule type" value="Genomic_DNA"/>
</dbReference>
<reference evidence="8 9" key="1">
    <citation type="journal article" date="2019" name="PLoS Negl. Trop. Dis.">
        <title>Revisiting the worldwide diversity of Leptospira species in the environment.</title>
        <authorList>
            <person name="Vincent A.T."/>
            <person name="Schiettekatte O."/>
            <person name="Bourhy P."/>
            <person name="Veyrier F.J."/>
            <person name="Picardeau M."/>
        </authorList>
    </citation>
    <scope>NUCLEOTIDE SEQUENCE [LARGE SCALE GENOMIC DNA]</scope>
    <source>
        <strain evidence="8 9">201800273</strain>
    </source>
</reference>
<keyword evidence="6" id="KW-0067">ATP-binding</keyword>
<dbReference type="PANTHER" id="PTHR20858:SF17">
    <property type="entry name" value="HYDROXYMETHYLPYRIMIDINE_PHOSPHOMETHYLPYRIMIDINE KINASE THI20-RELATED"/>
    <property type="match status" value="1"/>
</dbReference>
<evidence type="ECO:0000256" key="4">
    <source>
        <dbReference type="ARBA" id="ARBA00022741"/>
    </source>
</evidence>
<dbReference type="Pfam" id="PF08543">
    <property type="entry name" value="Phos_pyr_kin"/>
    <property type="match status" value="1"/>
</dbReference>
<dbReference type="NCBIfam" id="TIGR00097">
    <property type="entry name" value="HMP-P_kinase"/>
    <property type="match status" value="1"/>
</dbReference>
<evidence type="ECO:0000256" key="2">
    <source>
        <dbReference type="ARBA" id="ARBA00012135"/>
    </source>
</evidence>
<dbReference type="GO" id="GO:0009228">
    <property type="term" value="P:thiamine biosynthetic process"/>
    <property type="evidence" value="ECO:0007669"/>
    <property type="project" value="InterPro"/>
</dbReference>
<keyword evidence="4" id="KW-0547">Nucleotide-binding</keyword>
<evidence type="ECO:0000259" key="7">
    <source>
        <dbReference type="Pfam" id="PF08543"/>
    </source>
</evidence>
<evidence type="ECO:0000256" key="5">
    <source>
        <dbReference type="ARBA" id="ARBA00022777"/>
    </source>
</evidence>
<dbReference type="GO" id="GO:0008972">
    <property type="term" value="F:phosphomethylpyrimidine kinase activity"/>
    <property type="evidence" value="ECO:0007669"/>
    <property type="project" value="InterPro"/>
</dbReference>
<dbReference type="SUPFAM" id="SSF53613">
    <property type="entry name" value="Ribokinase-like"/>
    <property type="match status" value="1"/>
</dbReference>
<protein>
    <recommendedName>
        <fullName evidence="2">hydroxymethylpyrimidine kinase</fullName>
        <ecNumber evidence="2">2.7.1.49</ecNumber>
    </recommendedName>
</protein>
<evidence type="ECO:0000256" key="1">
    <source>
        <dbReference type="ARBA" id="ARBA00004948"/>
    </source>
</evidence>
<organism evidence="8 9">
    <name type="scientific">Leptospira bouyouniensis</name>
    <dbReference type="NCBI Taxonomy" id="2484911"/>
    <lineage>
        <taxon>Bacteria</taxon>
        <taxon>Pseudomonadati</taxon>
        <taxon>Spirochaetota</taxon>
        <taxon>Spirochaetia</taxon>
        <taxon>Leptospirales</taxon>
        <taxon>Leptospiraceae</taxon>
        <taxon>Leptospira</taxon>
    </lineage>
</organism>
<evidence type="ECO:0000256" key="3">
    <source>
        <dbReference type="ARBA" id="ARBA00022679"/>
    </source>
</evidence>
<dbReference type="RefSeq" id="WP_135770619.1">
    <property type="nucleotide sequence ID" value="NZ_RQFT01000007.1"/>
</dbReference>
<comment type="pathway">
    <text evidence="1">Cofactor biosynthesis; thiamine diphosphate biosynthesis.</text>
</comment>
<dbReference type="EC" id="2.7.1.49" evidence="2"/>
<name>A0A7I0HTI3_9LEPT</name>